<evidence type="ECO:0000313" key="2">
    <source>
        <dbReference type="EMBL" id="OAD40254.1"/>
    </source>
</evidence>
<keyword evidence="3" id="KW-1185">Reference proteome</keyword>
<reference evidence="1 4" key="2">
    <citation type="submission" date="2016-10" db="EMBL/GenBank/DDBJ databases">
        <title>Hydorgenophaga sp. LPB0072 isolated from gastropod.</title>
        <authorList>
            <person name="Kim E."/>
            <person name="Yi H."/>
        </authorList>
    </citation>
    <scope>NUCLEOTIDE SEQUENCE [LARGE SCALE GENOMIC DNA]</scope>
    <source>
        <strain evidence="1 4">LPB0072</strain>
    </source>
</reference>
<evidence type="ECO:0000313" key="4">
    <source>
        <dbReference type="Proteomes" id="UP000185680"/>
    </source>
</evidence>
<dbReference type="InterPro" id="IPR011463">
    <property type="entry name" value="DUF1569"/>
</dbReference>
<evidence type="ECO:0000313" key="1">
    <source>
        <dbReference type="EMBL" id="AOW13068.1"/>
    </source>
</evidence>
<dbReference type="KEGG" id="hyl:LPB072_09625"/>
<proteinExistence type="predicted"/>
<dbReference type="RefSeq" id="WP_066094718.1">
    <property type="nucleotide sequence ID" value="NZ_CP017476.1"/>
</dbReference>
<reference evidence="2 3" key="1">
    <citation type="submission" date="2016-02" db="EMBL/GenBank/DDBJ databases">
        <title>Draft genome sequence of Hydrogenophaga sp. LPB0072.</title>
        <authorList>
            <person name="Shin S.-K."/>
            <person name="Yi H."/>
        </authorList>
    </citation>
    <scope>NUCLEOTIDE SEQUENCE [LARGE SCALE GENOMIC DNA]</scope>
    <source>
        <strain evidence="2 3">LPB0072</strain>
    </source>
</reference>
<gene>
    <name evidence="1" type="ORF">LPB072_09625</name>
    <name evidence="2" type="ORF">LPB72_19120</name>
</gene>
<dbReference type="OrthoDB" id="336237at2"/>
<dbReference type="AlphaFoldDB" id="A0A162STU5"/>
<dbReference type="PROSITE" id="PS51257">
    <property type="entry name" value="PROKAR_LIPOPROTEIN"/>
    <property type="match status" value="1"/>
</dbReference>
<dbReference type="EMBL" id="CP017476">
    <property type="protein sequence ID" value="AOW13068.1"/>
    <property type="molecule type" value="Genomic_DNA"/>
</dbReference>
<organism evidence="1 4">
    <name type="scientific">Hydrogenophaga crassostreae</name>
    <dbReference type="NCBI Taxonomy" id="1763535"/>
    <lineage>
        <taxon>Bacteria</taxon>
        <taxon>Pseudomonadati</taxon>
        <taxon>Pseudomonadota</taxon>
        <taxon>Betaproteobacteria</taxon>
        <taxon>Burkholderiales</taxon>
        <taxon>Comamonadaceae</taxon>
        <taxon>Hydrogenophaga</taxon>
    </lineage>
</organism>
<name>A0A162STU5_9BURK</name>
<sequence>MKTQTLPTRRSIVVGALALPATFSIGGMAGCQGNSSLDRQLVFSSLAAAEQELQRLAAAKGLTSGTVWNWDQTLAHCAQSIEFSMQGFPEPKSKLFQSTVGSAAFGVFAWRGRMTHDLAEPIPGAPLLAAGDEGVVALERLQNAIAGFQQWTKPLQPHFAYGDLDKAQYELAHAMHLANHFSQFNVIS</sequence>
<accession>A0A162STU5</accession>
<dbReference type="Pfam" id="PF07606">
    <property type="entry name" value="DUF1569"/>
    <property type="match status" value="1"/>
</dbReference>
<dbReference type="Proteomes" id="UP000185680">
    <property type="component" value="Chromosome"/>
</dbReference>
<dbReference type="Proteomes" id="UP000185657">
    <property type="component" value="Unassembled WGS sequence"/>
</dbReference>
<protein>
    <recommendedName>
        <fullName evidence="5">Twin-arginine translocation pathway signal protein</fullName>
    </recommendedName>
</protein>
<evidence type="ECO:0000313" key="3">
    <source>
        <dbReference type="Proteomes" id="UP000185657"/>
    </source>
</evidence>
<evidence type="ECO:0008006" key="5">
    <source>
        <dbReference type="Google" id="ProtNLM"/>
    </source>
</evidence>
<dbReference type="EMBL" id="LVWD01000034">
    <property type="protein sequence ID" value="OAD40254.1"/>
    <property type="molecule type" value="Genomic_DNA"/>
</dbReference>